<proteinExistence type="predicted"/>
<name>A0A5K1VH92_ENTHI</name>
<dbReference type="VEuPathDB" id="AmoebaDB:KM1_061800"/>
<dbReference type="OMA" id="FTSEMCK"/>
<organism evidence="3 4">
    <name type="scientific">Entamoeba histolytica</name>
    <dbReference type="NCBI Taxonomy" id="5759"/>
    <lineage>
        <taxon>Eukaryota</taxon>
        <taxon>Amoebozoa</taxon>
        <taxon>Evosea</taxon>
        <taxon>Archamoebae</taxon>
        <taxon>Mastigamoebida</taxon>
        <taxon>Entamoebidae</taxon>
        <taxon>Entamoeba</taxon>
    </lineage>
</organism>
<evidence type="ECO:0000256" key="1">
    <source>
        <dbReference type="SAM" id="Phobius"/>
    </source>
</evidence>
<comment type="caution">
    <text evidence="3">The sequence shown here is derived from an EMBL/GenBank/DDBJ whole genome shotgun (WGS) entry which is preliminary data.</text>
</comment>
<evidence type="ECO:0008006" key="5">
    <source>
        <dbReference type="Google" id="ProtNLM"/>
    </source>
</evidence>
<dbReference type="VEuPathDB" id="AmoebaDB:EHI7A_027890"/>
<feature type="signal peptide" evidence="2">
    <location>
        <begin position="1"/>
        <end position="20"/>
    </location>
</feature>
<dbReference type="AlphaFoldDB" id="A0A5K1VH92"/>
<dbReference type="VEuPathDB" id="AmoebaDB:EHI5A_008490"/>
<keyword evidence="1" id="KW-0812">Transmembrane</keyword>
<dbReference type="VEuPathDB" id="AmoebaDB:EHI_178620"/>
<dbReference type="EMBL" id="BDEQ01000001">
    <property type="protein sequence ID" value="GAT92384.1"/>
    <property type="molecule type" value="Genomic_DNA"/>
</dbReference>
<dbReference type="Proteomes" id="UP000078387">
    <property type="component" value="Unassembled WGS sequence"/>
</dbReference>
<feature type="chain" id="PRO_5023887795" description="Transmembrane protein" evidence="2">
    <location>
        <begin position="21"/>
        <end position="136"/>
    </location>
</feature>
<gene>
    <name evidence="3" type="ORF">CL6EHI_178620</name>
</gene>
<sequence length="136" mass="15102">MLLLTLIALSFAVNVPTTKSNSIDKYIQKIRLPTCSFTTEMCKTCKNHIVLQKDYCDNPKKDDQKCICSAFKGNWKNFFEDVEDTIRTAEQACAYVCSNGTIPLEGNISLKSGVLVSNGSTMVMVLASLLMMLVFV</sequence>
<accession>A0A5K1VH92</accession>
<keyword evidence="1" id="KW-0472">Membrane</keyword>
<keyword evidence="1" id="KW-1133">Transmembrane helix</keyword>
<dbReference type="VEuPathDB" id="AmoebaDB:EHI8A_025050"/>
<protein>
    <recommendedName>
        <fullName evidence="5">Transmembrane protein</fullName>
    </recommendedName>
</protein>
<reference evidence="3 4" key="1">
    <citation type="submission" date="2016-05" db="EMBL/GenBank/DDBJ databases">
        <title>First whole genome sequencing of Entamoeba histolytica HM1:IMSS-clone-6.</title>
        <authorList>
            <person name="Mukherjee Avik.K."/>
            <person name="Izumyama S."/>
            <person name="Nakada-Tsukui K."/>
            <person name="Nozaki T."/>
        </authorList>
    </citation>
    <scope>NUCLEOTIDE SEQUENCE [LARGE SCALE GENOMIC DNA]</scope>
    <source>
        <strain evidence="3 4">HM1:IMSS clone 6</strain>
    </source>
</reference>
<evidence type="ECO:0000313" key="3">
    <source>
        <dbReference type="EMBL" id="GAT92384.1"/>
    </source>
</evidence>
<evidence type="ECO:0000256" key="2">
    <source>
        <dbReference type="SAM" id="SignalP"/>
    </source>
</evidence>
<feature type="transmembrane region" description="Helical" evidence="1">
    <location>
        <begin position="115"/>
        <end position="135"/>
    </location>
</feature>
<evidence type="ECO:0000313" key="4">
    <source>
        <dbReference type="Proteomes" id="UP000078387"/>
    </source>
</evidence>
<keyword evidence="2" id="KW-0732">Signal</keyword>